<dbReference type="EMBL" id="JANRMS010000730">
    <property type="protein sequence ID" value="KAJ3535180.1"/>
    <property type="molecule type" value="Genomic_DNA"/>
</dbReference>
<evidence type="ECO:0000313" key="2">
    <source>
        <dbReference type="Proteomes" id="UP001148629"/>
    </source>
</evidence>
<keyword evidence="2" id="KW-1185">Reference proteome</keyword>
<accession>A0ACC1SA53</accession>
<name>A0ACC1SA53_9HYPO</name>
<gene>
    <name evidence="1" type="ORF">NM208_g7243</name>
</gene>
<sequence>MHSSSTRPTCLSSEEHDDNISNHLLHYLGCIEVSQRKDFFAPSNPIWEKDIERQLQRLKSLKKVVHTYEEDEIREKVREKRDKWKKECERDLRRFTLIRRCLETSEEEPRYVEAVTESLAMWRASEQFKKGIKMVEGWSKRAEHDEPTLLTSHIEEAYDPDKDLNVHIIRYKDRGRRIETPRGERRGSEVDGISPGDNWKEKMKSETVKVHTVISKLEDGTGNKLNGLRKGDEGVTISYVHFPANNMQWVEEAVARYYDQEAPDYQGVLDDVQGHKTETDMILRPQYWRSQMHGSTNSMPHARHMRPICESISSNPDVVSSNPKNLVLFMPYLHWEKDRCRHKFAEAMETIRNSWENEQHNEEISKKRERQQYRAQLHPEKSQSLRTHTSSSNIGADGLPGVVEKVTKRANQTKESTKKPGRFILPYRCSALGQLLLDVAALYEAMSNYRDKQLLGKYLYSDPPIHPRRTLDQAYYWTLNTTKHRDRDQVVYRATNARAQDFRHFKKTTQEWVDHTKIQKLDPCKSCTKAIKKVSRAVMVDQLWMWILEEKTIITCFPKRYGTQKHDRSGVHKAIRSRLENARPNQIKSVFDLALIILDECSNTFFDRTKTADRQPKVIDQFSEAIGNIARKETTSFEQLVHWTKQARSFYRQPRHNSASELHVPLLDINPEANMHREIKDIAEELDIMINVVRSHMTVLEDFITHVQHMLDPDGLFGYRYSVGGERRVGSPRAYAHAEPMSPGGGTSNKQTYKFFMMNAEEMRIKMSSRITELEHLRQSAQSACDSVKNLLDMKQQQAGVVQAWMALNQTEESVKQGRSIMLFTVVTIVFLPLTFTAGIFGMNAVEFGANGSLKIAHDFNIRLYNHGYSHVCLQCEDADHSLGFVEEVRAAARQNANLPTLVENGRKSEQSRRKSRSKDTRDK</sequence>
<reference evidence="1" key="1">
    <citation type="submission" date="2022-08" db="EMBL/GenBank/DDBJ databases">
        <title>Genome Sequence of Fusarium decemcellulare.</title>
        <authorList>
            <person name="Buettner E."/>
        </authorList>
    </citation>
    <scope>NUCLEOTIDE SEQUENCE</scope>
    <source>
        <strain evidence="1">Babe19</strain>
    </source>
</reference>
<dbReference type="Proteomes" id="UP001148629">
    <property type="component" value="Unassembled WGS sequence"/>
</dbReference>
<evidence type="ECO:0000313" key="1">
    <source>
        <dbReference type="EMBL" id="KAJ3535180.1"/>
    </source>
</evidence>
<proteinExistence type="predicted"/>
<protein>
    <submittedName>
        <fullName evidence="1">Uncharacterized protein</fullName>
    </submittedName>
</protein>
<comment type="caution">
    <text evidence="1">The sequence shown here is derived from an EMBL/GenBank/DDBJ whole genome shotgun (WGS) entry which is preliminary data.</text>
</comment>
<organism evidence="1 2">
    <name type="scientific">Fusarium decemcellulare</name>
    <dbReference type="NCBI Taxonomy" id="57161"/>
    <lineage>
        <taxon>Eukaryota</taxon>
        <taxon>Fungi</taxon>
        <taxon>Dikarya</taxon>
        <taxon>Ascomycota</taxon>
        <taxon>Pezizomycotina</taxon>
        <taxon>Sordariomycetes</taxon>
        <taxon>Hypocreomycetidae</taxon>
        <taxon>Hypocreales</taxon>
        <taxon>Nectriaceae</taxon>
        <taxon>Fusarium</taxon>
        <taxon>Fusarium decemcellulare species complex</taxon>
    </lineage>
</organism>